<evidence type="ECO:0000313" key="3">
    <source>
        <dbReference type="Proteomes" id="UP000070612"/>
    </source>
</evidence>
<comment type="caution">
    <text evidence="2">The sequence shown here is derived from an EMBL/GenBank/DDBJ whole genome shotgun (WGS) entry which is preliminary data.</text>
</comment>
<gene>
    <name evidence="2" type="ORF">AFM11_03095</name>
</gene>
<dbReference type="RefSeq" id="WP_067843844.1">
    <property type="nucleotide sequence ID" value="NZ_LGTW01000002.1"/>
</dbReference>
<dbReference type="SUPFAM" id="SSF54427">
    <property type="entry name" value="NTF2-like"/>
    <property type="match status" value="1"/>
</dbReference>
<evidence type="ECO:0000259" key="1">
    <source>
        <dbReference type="Pfam" id="PF14534"/>
    </source>
</evidence>
<reference evidence="2 3" key="1">
    <citation type="submission" date="2015-07" db="EMBL/GenBank/DDBJ databases">
        <title>A draft genome sequence of Mycobacterium wolinskyi.</title>
        <authorList>
            <person name="de Man T.J."/>
            <person name="Perry K.A."/>
            <person name="Coulliette A.D."/>
            <person name="Jensen B."/>
            <person name="Toney N.C."/>
            <person name="Limbago B.M."/>
            <person name="Noble-Wang J."/>
        </authorList>
    </citation>
    <scope>NUCLEOTIDE SEQUENCE [LARGE SCALE GENOMIC DNA]</scope>
    <source>
        <strain evidence="2 3">CDC_01</strain>
    </source>
</reference>
<dbReference type="Gene3D" id="3.10.450.50">
    <property type="match status" value="1"/>
</dbReference>
<dbReference type="InterPro" id="IPR032710">
    <property type="entry name" value="NTF2-like_dom_sf"/>
</dbReference>
<accession>A0A132PTB8</accession>
<dbReference type="EMBL" id="LGTW01000002">
    <property type="protein sequence ID" value="KWX25292.1"/>
    <property type="molecule type" value="Genomic_DNA"/>
</dbReference>
<dbReference type="Proteomes" id="UP000070612">
    <property type="component" value="Unassembled WGS sequence"/>
</dbReference>
<sequence>MTDTVTEVDILTERENARYEAALRADAAGFRELACPEMTYAHTDGSRDTLDVYLDKLTSGTLKYHTIEHPIAQVLVAGDAAVVVGDMRADLTVRGARKTIDTSAIAVWVKREQQWQLLAYQPTPKIARKDEHHG</sequence>
<evidence type="ECO:0000313" key="2">
    <source>
        <dbReference type="EMBL" id="KWX25292.1"/>
    </source>
</evidence>
<dbReference type="Pfam" id="PF14534">
    <property type="entry name" value="DUF4440"/>
    <property type="match status" value="1"/>
</dbReference>
<name>A0A132PTB8_9MYCO</name>
<protein>
    <recommendedName>
        <fullName evidence="1">DUF4440 domain-containing protein</fullName>
    </recommendedName>
</protein>
<proteinExistence type="predicted"/>
<dbReference type="PATRIC" id="fig|59750.3.peg.2489"/>
<dbReference type="InterPro" id="IPR027843">
    <property type="entry name" value="DUF4440"/>
</dbReference>
<feature type="domain" description="DUF4440" evidence="1">
    <location>
        <begin position="12"/>
        <end position="117"/>
    </location>
</feature>
<dbReference type="AlphaFoldDB" id="A0A132PTB8"/>
<keyword evidence="3" id="KW-1185">Reference proteome</keyword>
<organism evidence="2 3">
    <name type="scientific">Mycolicibacterium wolinskyi</name>
    <dbReference type="NCBI Taxonomy" id="59750"/>
    <lineage>
        <taxon>Bacteria</taxon>
        <taxon>Bacillati</taxon>
        <taxon>Actinomycetota</taxon>
        <taxon>Actinomycetes</taxon>
        <taxon>Mycobacteriales</taxon>
        <taxon>Mycobacteriaceae</taxon>
        <taxon>Mycolicibacterium</taxon>
    </lineage>
</organism>